<dbReference type="HOGENOM" id="CLU_753274_0_0_1"/>
<dbReference type="AlphaFoldDB" id="A0D288"/>
<evidence type="ECO:0000313" key="3">
    <source>
        <dbReference type="Proteomes" id="UP000000600"/>
    </source>
</evidence>
<dbReference type="KEGG" id="ptm:GSPATT00012661001"/>
<gene>
    <name evidence="2" type="ORF">GSPATT00012661001</name>
</gene>
<dbReference type="SMART" id="SM00248">
    <property type="entry name" value="ANK"/>
    <property type="match status" value="2"/>
</dbReference>
<name>A0D288_PARTE</name>
<sequence>MDNINKIVPTFQEEFTNPIFFKDYSQHYNQIYKDILNGNFCNINPIDDLEFEAPNLEMIENGNNDKINGIDKRKILISLKKQKNWQSGNLKKQNQEVIDGLHSQRASVQVVPNKQGQENVAGSPLLPQINILQNLKQSPRKKSFSRSIHSKNIGDNILSIQKADSQFKNQIDTSKLIKQQCLNLNNNSLNNYQTIIYYNKKLQRKRSQVEILQWYHLLKFYFRFNSVEQAINKFIKCKFQFKTKKNANPQSVKLETLLLYDQMIKTNRSKKKIVKNLIEHGLLDQFQEFMDVHKNFNLNGLTEDGIPFISLAAANGNKGIVRHMLNFNVNLNQIDKHFNTPLQYAMFHKNFDVADLLLQNGANPSMKL</sequence>
<dbReference type="OrthoDB" id="301636at2759"/>
<dbReference type="InterPro" id="IPR036770">
    <property type="entry name" value="Ankyrin_rpt-contain_sf"/>
</dbReference>
<dbReference type="GeneID" id="5030336"/>
<keyword evidence="1" id="KW-0040">ANK repeat</keyword>
<dbReference type="RefSeq" id="XP_001444552.1">
    <property type="nucleotide sequence ID" value="XM_001444515.1"/>
</dbReference>
<dbReference type="Proteomes" id="UP000000600">
    <property type="component" value="Unassembled WGS sequence"/>
</dbReference>
<dbReference type="PROSITE" id="PS50297">
    <property type="entry name" value="ANK_REP_REGION"/>
    <property type="match status" value="1"/>
</dbReference>
<evidence type="ECO:0000256" key="1">
    <source>
        <dbReference type="PROSITE-ProRule" id="PRU00023"/>
    </source>
</evidence>
<dbReference type="PROSITE" id="PS50088">
    <property type="entry name" value="ANK_REPEAT"/>
    <property type="match status" value="1"/>
</dbReference>
<accession>A0D288</accession>
<dbReference type="SUPFAM" id="SSF48403">
    <property type="entry name" value="Ankyrin repeat"/>
    <property type="match status" value="1"/>
</dbReference>
<dbReference type="Gene3D" id="1.25.40.20">
    <property type="entry name" value="Ankyrin repeat-containing domain"/>
    <property type="match status" value="1"/>
</dbReference>
<dbReference type="InParanoid" id="A0D288"/>
<evidence type="ECO:0000313" key="2">
    <source>
        <dbReference type="EMBL" id="CAK77155.1"/>
    </source>
</evidence>
<proteinExistence type="predicted"/>
<feature type="repeat" description="ANK" evidence="1">
    <location>
        <begin position="337"/>
        <end position="368"/>
    </location>
</feature>
<dbReference type="InterPro" id="IPR002110">
    <property type="entry name" value="Ankyrin_rpt"/>
</dbReference>
<dbReference type="EMBL" id="CT868263">
    <property type="protein sequence ID" value="CAK77155.1"/>
    <property type="molecule type" value="Genomic_DNA"/>
</dbReference>
<dbReference type="Pfam" id="PF12796">
    <property type="entry name" value="Ank_2"/>
    <property type="match status" value="1"/>
</dbReference>
<reference evidence="2 3" key="1">
    <citation type="journal article" date="2006" name="Nature">
        <title>Global trends of whole-genome duplications revealed by the ciliate Paramecium tetraurelia.</title>
        <authorList>
            <consortium name="Genoscope"/>
            <person name="Aury J.-M."/>
            <person name="Jaillon O."/>
            <person name="Duret L."/>
            <person name="Noel B."/>
            <person name="Jubin C."/>
            <person name="Porcel B.M."/>
            <person name="Segurens B."/>
            <person name="Daubin V."/>
            <person name="Anthouard V."/>
            <person name="Aiach N."/>
            <person name="Arnaiz O."/>
            <person name="Billaut A."/>
            <person name="Beisson J."/>
            <person name="Blanc I."/>
            <person name="Bouhouche K."/>
            <person name="Camara F."/>
            <person name="Duharcourt S."/>
            <person name="Guigo R."/>
            <person name="Gogendeau D."/>
            <person name="Katinka M."/>
            <person name="Keller A.-M."/>
            <person name="Kissmehl R."/>
            <person name="Klotz C."/>
            <person name="Koll F."/>
            <person name="Le Moue A."/>
            <person name="Lepere C."/>
            <person name="Malinsky S."/>
            <person name="Nowacki M."/>
            <person name="Nowak J.K."/>
            <person name="Plattner H."/>
            <person name="Poulain J."/>
            <person name="Ruiz F."/>
            <person name="Serrano V."/>
            <person name="Zagulski M."/>
            <person name="Dessen P."/>
            <person name="Betermier M."/>
            <person name="Weissenbach J."/>
            <person name="Scarpelli C."/>
            <person name="Schachter V."/>
            <person name="Sperling L."/>
            <person name="Meyer E."/>
            <person name="Cohen J."/>
            <person name="Wincker P."/>
        </authorList>
    </citation>
    <scope>NUCLEOTIDE SEQUENCE [LARGE SCALE GENOMIC DNA]</scope>
    <source>
        <strain evidence="2 3">Stock d4-2</strain>
    </source>
</reference>
<protein>
    <submittedName>
        <fullName evidence="2">Uncharacterized protein</fullName>
    </submittedName>
</protein>
<keyword evidence="3" id="KW-1185">Reference proteome</keyword>
<organism evidence="2 3">
    <name type="scientific">Paramecium tetraurelia</name>
    <dbReference type="NCBI Taxonomy" id="5888"/>
    <lineage>
        <taxon>Eukaryota</taxon>
        <taxon>Sar</taxon>
        <taxon>Alveolata</taxon>
        <taxon>Ciliophora</taxon>
        <taxon>Intramacronucleata</taxon>
        <taxon>Oligohymenophorea</taxon>
        <taxon>Peniculida</taxon>
        <taxon>Parameciidae</taxon>
        <taxon>Paramecium</taxon>
    </lineage>
</organism>